<evidence type="ECO:0000313" key="5">
    <source>
        <dbReference type="EMBL" id="MDZ7280967.1"/>
    </source>
</evidence>
<feature type="domain" description="N-acetyltransferase" evidence="4">
    <location>
        <begin position="32"/>
        <end position="178"/>
    </location>
</feature>
<keyword evidence="2" id="KW-0012">Acyltransferase</keyword>
<evidence type="ECO:0000313" key="6">
    <source>
        <dbReference type="Proteomes" id="UP001292182"/>
    </source>
</evidence>
<accession>A0ABU5LM07</accession>
<dbReference type="PANTHER" id="PTHR43792">
    <property type="entry name" value="GNAT FAMILY, PUTATIVE (AFU_ORTHOLOGUE AFUA_3G00765)-RELATED-RELATED"/>
    <property type="match status" value="1"/>
</dbReference>
<dbReference type="RefSeq" id="WP_322538492.1">
    <property type="nucleotide sequence ID" value="NZ_JAOBTW010000002.1"/>
</dbReference>
<evidence type="ECO:0000256" key="1">
    <source>
        <dbReference type="ARBA" id="ARBA00022679"/>
    </source>
</evidence>
<evidence type="ECO:0000259" key="4">
    <source>
        <dbReference type="PROSITE" id="PS51186"/>
    </source>
</evidence>
<evidence type="ECO:0000256" key="2">
    <source>
        <dbReference type="ARBA" id="ARBA00023315"/>
    </source>
</evidence>
<protein>
    <submittedName>
        <fullName evidence="5">GNAT family N-acetyltransferase</fullName>
    </submittedName>
</protein>
<sequence length="190" mass="20665">MGKTMIPYLASRPDLATTRLSLRRPTERDGEAIISIVGDWDVARRLARVPHPYGPDDARFFLERVVPAEWVWAITLRGEDRLIGAVGLTPEEETAELGYWLSPAHWGRGIATEAARAVVDFGFEHVGLARLTSGYFEDNPASGRVLTKLGFVEAGRVMRSCVAVGGEVPSVRMSLELFFSPANGGGGPKA</sequence>
<organism evidence="5 6">
    <name type="scientific">Sphingomonas sanguinis</name>
    <dbReference type="NCBI Taxonomy" id="33051"/>
    <lineage>
        <taxon>Bacteria</taxon>
        <taxon>Pseudomonadati</taxon>
        <taxon>Pseudomonadota</taxon>
        <taxon>Alphaproteobacteria</taxon>
        <taxon>Sphingomonadales</taxon>
        <taxon>Sphingomonadaceae</taxon>
        <taxon>Sphingomonas</taxon>
    </lineage>
</organism>
<dbReference type="Proteomes" id="UP001292182">
    <property type="component" value="Unassembled WGS sequence"/>
</dbReference>
<dbReference type="SUPFAM" id="SSF55729">
    <property type="entry name" value="Acyl-CoA N-acyltransferases (Nat)"/>
    <property type="match status" value="1"/>
</dbReference>
<dbReference type="EMBL" id="JAOBTW010000002">
    <property type="protein sequence ID" value="MDZ7280967.1"/>
    <property type="molecule type" value="Genomic_DNA"/>
</dbReference>
<comment type="similarity">
    <text evidence="3">Belongs to the acetyltransferase family. RimJ subfamily.</text>
</comment>
<proteinExistence type="inferred from homology"/>
<dbReference type="PROSITE" id="PS51186">
    <property type="entry name" value="GNAT"/>
    <property type="match status" value="1"/>
</dbReference>
<evidence type="ECO:0000256" key="3">
    <source>
        <dbReference type="ARBA" id="ARBA00038502"/>
    </source>
</evidence>
<name>A0ABU5LM07_9SPHN</name>
<dbReference type="Gene3D" id="3.40.630.30">
    <property type="match status" value="1"/>
</dbReference>
<dbReference type="CDD" id="cd04301">
    <property type="entry name" value="NAT_SF"/>
    <property type="match status" value="1"/>
</dbReference>
<dbReference type="PANTHER" id="PTHR43792:SF8">
    <property type="entry name" value="[RIBOSOMAL PROTEIN US5]-ALANINE N-ACETYLTRANSFERASE"/>
    <property type="match status" value="1"/>
</dbReference>
<reference evidence="6" key="1">
    <citation type="submission" date="2023-07" db="EMBL/GenBank/DDBJ databases">
        <title>Whole genome sequence analysis of rice epiphytic Sphingomonas sanguinis OsEp_Plm_15B2.</title>
        <authorList>
            <person name="Sahu K.P."/>
            <person name="Asharani P."/>
            <person name="Reddy B."/>
            <person name="Kumar A."/>
        </authorList>
    </citation>
    <scope>NUCLEOTIDE SEQUENCE [LARGE SCALE GENOMIC DNA]</scope>
    <source>
        <strain evidence="6">OsEp_Plm_15B2</strain>
    </source>
</reference>
<keyword evidence="1" id="KW-0808">Transferase</keyword>
<comment type="caution">
    <text evidence="5">The sequence shown here is derived from an EMBL/GenBank/DDBJ whole genome shotgun (WGS) entry which is preliminary data.</text>
</comment>
<dbReference type="Pfam" id="PF13302">
    <property type="entry name" value="Acetyltransf_3"/>
    <property type="match status" value="1"/>
</dbReference>
<dbReference type="InterPro" id="IPR000182">
    <property type="entry name" value="GNAT_dom"/>
</dbReference>
<dbReference type="InterPro" id="IPR051531">
    <property type="entry name" value="N-acetyltransferase"/>
</dbReference>
<dbReference type="InterPro" id="IPR016181">
    <property type="entry name" value="Acyl_CoA_acyltransferase"/>
</dbReference>
<keyword evidence="6" id="KW-1185">Reference proteome</keyword>
<gene>
    <name evidence="5" type="ORF">N4G62_02855</name>
</gene>